<protein>
    <submittedName>
        <fullName evidence="4">NAD(P)/FAD-dependent oxidoreductase</fullName>
    </submittedName>
</protein>
<comment type="caution">
    <text evidence="4">The sequence shown here is derived from an EMBL/GenBank/DDBJ whole genome shotgun (WGS) entry which is preliminary data.</text>
</comment>
<dbReference type="InterPro" id="IPR036188">
    <property type="entry name" value="FAD/NAD-bd_sf"/>
</dbReference>
<evidence type="ECO:0000256" key="2">
    <source>
        <dbReference type="ARBA" id="ARBA00023002"/>
    </source>
</evidence>
<dbReference type="PANTHER" id="PTHR48105">
    <property type="entry name" value="THIOREDOXIN REDUCTASE 1-RELATED-RELATED"/>
    <property type="match status" value="1"/>
</dbReference>
<dbReference type="InterPro" id="IPR023753">
    <property type="entry name" value="FAD/NAD-binding_dom"/>
</dbReference>
<dbReference type="Gene3D" id="3.50.50.60">
    <property type="entry name" value="FAD/NAD(P)-binding domain"/>
    <property type="match status" value="2"/>
</dbReference>
<dbReference type="PRINTS" id="PR00469">
    <property type="entry name" value="PNDRDTASEII"/>
</dbReference>
<keyword evidence="1" id="KW-0285">Flavoprotein</keyword>
<keyword evidence="5" id="KW-1185">Reference proteome</keyword>
<dbReference type="OrthoDB" id="9806179at2"/>
<evidence type="ECO:0000256" key="1">
    <source>
        <dbReference type="ARBA" id="ARBA00022630"/>
    </source>
</evidence>
<evidence type="ECO:0000313" key="5">
    <source>
        <dbReference type="Proteomes" id="UP000319700"/>
    </source>
</evidence>
<reference evidence="4 5" key="1">
    <citation type="journal article" date="2019" name="Environ. Microbiol.">
        <title>Species interactions and distinct microbial communities in high Arctic permafrost affected cryosols are associated with the CH4 and CO2 gas fluxes.</title>
        <authorList>
            <person name="Altshuler I."/>
            <person name="Hamel J."/>
            <person name="Turney S."/>
            <person name="Magnuson E."/>
            <person name="Levesque R."/>
            <person name="Greer C."/>
            <person name="Whyte L.G."/>
        </authorList>
    </citation>
    <scope>NUCLEOTIDE SEQUENCE [LARGE SCALE GENOMIC DNA]</scope>
    <source>
        <strain evidence="4 5">42</strain>
    </source>
</reference>
<name>A0A502F670_9FLAO</name>
<dbReference type="AlphaFoldDB" id="A0A502F670"/>
<dbReference type="Proteomes" id="UP000319700">
    <property type="component" value="Unassembled WGS sequence"/>
</dbReference>
<feature type="domain" description="FAD/NAD(P)-binding" evidence="3">
    <location>
        <begin position="8"/>
        <end position="287"/>
    </location>
</feature>
<dbReference type="PRINTS" id="PR00368">
    <property type="entry name" value="FADPNR"/>
</dbReference>
<dbReference type="SUPFAM" id="SSF51905">
    <property type="entry name" value="FAD/NAD(P)-binding domain"/>
    <property type="match status" value="1"/>
</dbReference>
<sequence length="303" mass="33166">MNTDSKKFDVIIIGGSYSGLAAAMALGRALKHVLIIDSGQPCNAQTPYSHNFLTQDGNTPAAIASLGKQQVEKYDNVKFLNGFASKGKKNDKGFEILMETGETFEALKLIFATGIKDVMPQIEGFSECWGISVLHCPYCHGYEVRNTRTGILGNGDYAFELAKMISNWTSALTIYTNGVSTITNEQLARLKSHNITIVEKEIKKLEHIEGHIQNIVFRDGTKSLLNTMYSPRPFIQRCTIPESLGCAITEDGYIKINSFQETTIEGIYASGDNTSRVRTVANAVAMGTAAGMAASKKLILEQF</sequence>
<organism evidence="4 5">
    <name type="scientific">Flavobacterium pectinovorum</name>
    <dbReference type="NCBI Taxonomy" id="29533"/>
    <lineage>
        <taxon>Bacteria</taxon>
        <taxon>Pseudomonadati</taxon>
        <taxon>Bacteroidota</taxon>
        <taxon>Flavobacteriia</taxon>
        <taxon>Flavobacteriales</taxon>
        <taxon>Flavobacteriaceae</taxon>
        <taxon>Flavobacterium</taxon>
    </lineage>
</organism>
<gene>
    <name evidence="4" type="ORF">EAH81_06040</name>
</gene>
<accession>A0A502F670</accession>
<evidence type="ECO:0000259" key="3">
    <source>
        <dbReference type="Pfam" id="PF07992"/>
    </source>
</evidence>
<dbReference type="InterPro" id="IPR050097">
    <property type="entry name" value="Ferredoxin-NADP_redctase_2"/>
</dbReference>
<proteinExistence type="predicted"/>
<evidence type="ECO:0000313" key="4">
    <source>
        <dbReference type="EMBL" id="TPG44186.1"/>
    </source>
</evidence>
<dbReference type="GO" id="GO:0016491">
    <property type="term" value="F:oxidoreductase activity"/>
    <property type="evidence" value="ECO:0007669"/>
    <property type="project" value="UniProtKB-KW"/>
</dbReference>
<keyword evidence="2" id="KW-0560">Oxidoreductase</keyword>
<dbReference type="EMBL" id="RCZH01000003">
    <property type="protein sequence ID" value="TPG44186.1"/>
    <property type="molecule type" value="Genomic_DNA"/>
</dbReference>
<dbReference type="Pfam" id="PF07992">
    <property type="entry name" value="Pyr_redox_2"/>
    <property type="match status" value="1"/>
</dbReference>